<evidence type="ECO:0000256" key="3">
    <source>
        <dbReference type="RuleBase" id="RU361235"/>
    </source>
</evidence>
<dbReference type="EMBL" id="CACVBS010000047">
    <property type="protein sequence ID" value="CAA7265228.1"/>
    <property type="molecule type" value="Genomic_DNA"/>
</dbReference>
<dbReference type="SUPFAM" id="SSF53474">
    <property type="entry name" value="alpha/beta-Hydrolases"/>
    <property type="match status" value="1"/>
</dbReference>
<organism evidence="5 6">
    <name type="scientific">Cyclocybe aegerita</name>
    <name type="common">Black poplar mushroom</name>
    <name type="synonym">Agrocybe aegerita</name>
    <dbReference type="NCBI Taxonomy" id="1973307"/>
    <lineage>
        <taxon>Eukaryota</taxon>
        <taxon>Fungi</taxon>
        <taxon>Dikarya</taxon>
        <taxon>Basidiomycota</taxon>
        <taxon>Agaricomycotina</taxon>
        <taxon>Agaricomycetes</taxon>
        <taxon>Agaricomycetidae</taxon>
        <taxon>Agaricales</taxon>
        <taxon>Agaricineae</taxon>
        <taxon>Bolbitiaceae</taxon>
        <taxon>Cyclocybe</taxon>
    </lineage>
</organism>
<dbReference type="InterPro" id="IPR019826">
    <property type="entry name" value="Carboxylesterase_B_AS"/>
</dbReference>
<dbReference type="PANTHER" id="PTHR43142:SF1">
    <property type="entry name" value="CARBOXYLIC ESTER HYDROLASE"/>
    <property type="match status" value="1"/>
</dbReference>
<dbReference type="Proteomes" id="UP000467700">
    <property type="component" value="Unassembled WGS sequence"/>
</dbReference>
<dbReference type="GO" id="GO:0016787">
    <property type="term" value="F:hydrolase activity"/>
    <property type="evidence" value="ECO:0007669"/>
    <property type="project" value="UniProtKB-KW"/>
</dbReference>
<protein>
    <recommendedName>
        <fullName evidence="3">Carboxylic ester hydrolase</fullName>
        <ecNumber evidence="3">3.1.1.-</ecNumber>
    </recommendedName>
</protein>
<dbReference type="Pfam" id="PF00135">
    <property type="entry name" value="COesterase"/>
    <property type="match status" value="1"/>
</dbReference>
<dbReference type="Gene3D" id="3.40.50.1820">
    <property type="entry name" value="alpha/beta hydrolase"/>
    <property type="match status" value="1"/>
</dbReference>
<proteinExistence type="inferred from homology"/>
<dbReference type="AlphaFoldDB" id="A0A8S0W6X3"/>
<reference evidence="5 6" key="1">
    <citation type="submission" date="2020-01" db="EMBL/GenBank/DDBJ databases">
        <authorList>
            <person name="Gupta K D."/>
        </authorList>
    </citation>
    <scope>NUCLEOTIDE SEQUENCE [LARGE SCALE GENOMIC DNA]</scope>
</reference>
<dbReference type="PANTHER" id="PTHR43142">
    <property type="entry name" value="CARBOXYLIC ESTER HYDROLASE"/>
    <property type="match status" value="1"/>
</dbReference>
<gene>
    <name evidence="5" type="ORF">AAE3_LOCUS7392</name>
</gene>
<keyword evidence="2 3" id="KW-0378">Hydrolase</keyword>
<evidence type="ECO:0000313" key="6">
    <source>
        <dbReference type="Proteomes" id="UP000467700"/>
    </source>
</evidence>
<feature type="domain" description="Carboxylesterase type B" evidence="4">
    <location>
        <begin position="19"/>
        <end position="265"/>
    </location>
</feature>
<evidence type="ECO:0000256" key="1">
    <source>
        <dbReference type="ARBA" id="ARBA00005964"/>
    </source>
</evidence>
<evidence type="ECO:0000259" key="4">
    <source>
        <dbReference type="Pfam" id="PF00135"/>
    </source>
</evidence>
<sequence>MSTGIHLHDELARNPTRVVVETAFGPIIGGRADNGSVVFLEVPYALPPGRFEDPIALPNGYRYEAKEYIKEATYGVQPLNDGQAQTMPFEDKVGYGKPSENPLVLNIVIPPSFPEDKNFPVRIYIHGGFLQFGSPHSLGSQAQYIVAERSEIWVNIGYRLSAFGFLASNEPKLNGNYGFKDQWLALQWIKANIGAFGGNAGDIILTGLSAGAHSVHQILHHASLLPEGEQAPFHVAVLQSNAILTDPKAPRELQPQFDALCRALNLDPTAPDILPTLRDPMKVSWESIRNVIASESFGAFGTFRGCSSDDWITTNPSPMEWQRSGSLARALKARGVQAVVVGDLTEEWYLYSIAHPILGLQDVLPNVERYFPTEICKKLIGAFPTLPLNASSEEATRLYGDILSVGQVYLPARLFARDLEGSGLPVLRYRICWTPEQYRPEGYVTHGCDRLLWALRTCSLESDQAHVAEQWVDKVFKEVDAIRTGNPSKNARSMLTLKEDKSIGWTVDENWDRMMKLEEMLNNN</sequence>
<dbReference type="PROSITE" id="PS00122">
    <property type="entry name" value="CARBOXYLESTERASE_B_1"/>
    <property type="match status" value="1"/>
</dbReference>
<comment type="similarity">
    <text evidence="1 3">Belongs to the type-B carboxylesterase/lipase family.</text>
</comment>
<comment type="caution">
    <text evidence="5">The sequence shown here is derived from an EMBL/GenBank/DDBJ whole genome shotgun (WGS) entry which is preliminary data.</text>
</comment>
<evidence type="ECO:0000256" key="2">
    <source>
        <dbReference type="ARBA" id="ARBA00022801"/>
    </source>
</evidence>
<dbReference type="InterPro" id="IPR029058">
    <property type="entry name" value="AB_hydrolase_fold"/>
</dbReference>
<evidence type="ECO:0000313" key="5">
    <source>
        <dbReference type="EMBL" id="CAA7265228.1"/>
    </source>
</evidence>
<dbReference type="InterPro" id="IPR002018">
    <property type="entry name" value="CarbesteraseB"/>
</dbReference>
<accession>A0A8S0W6X3</accession>
<dbReference type="OrthoDB" id="6846267at2759"/>
<name>A0A8S0W6X3_CYCAE</name>
<keyword evidence="6" id="KW-1185">Reference proteome</keyword>
<dbReference type="EC" id="3.1.1.-" evidence="3"/>